<sequence length="325" mass="34715">MFVKKLIPFAVAASFAMAGATAFAKTEFVTIGTGGITGVYYPTGGAIAKIVNAKKDQYGVRASVESTGGSKFNINAIDSKDLDFGIAQADTQYMAYNGKGAWEGKPVKKLRAVFALAPEAVTFVAAEDANIKSVKDVKGKTINLGDPGSGNRINSTDIFNAVGIVPGKDFRDEKLKPADAPRILQDGRIDGFFYTVGHPNGNIKEATAGKRKVRIVPISEAEVASLLKEAPYYSMTEIPMDQYPDAVNAKDKVKTVGMLATLVTSADTPDDVVYAVTKEVMTNLDQFRKLHPALANLTPESMLQGLTAPIHPGALKYYKEAGLVK</sequence>
<dbReference type="AlphaFoldDB" id="A0A6I3RXW0"/>
<dbReference type="RefSeq" id="WP_008810932.1">
    <property type="nucleotide sequence ID" value="NZ_CAJUON010000007.1"/>
</dbReference>
<dbReference type="PANTHER" id="PTHR42941:SF1">
    <property type="entry name" value="SLL1037 PROTEIN"/>
    <property type="match status" value="1"/>
</dbReference>
<evidence type="ECO:0000313" key="1">
    <source>
        <dbReference type="EMBL" id="MTU42298.1"/>
    </source>
</evidence>
<protein>
    <submittedName>
        <fullName evidence="1">TAXI family TRAP transporter solute-binding subunit</fullName>
    </submittedName>
</protein>
<evidence type="ECO:0000313" key="2">
    <source>
        <dbReference type="Proteomes" id="UP000462362"/>
    </source>
</evidence>
<dbReference type="PANTHER" id="PTHR42941">
    <property type="entry name" value="SLL1037 PROTEIN"/>
    <property type="match status" value="1"/>
</dbReference>
<dbReference type="Pfam" id="PF16868">
    <property type="entry name" value="NMT1_3"/>
    <property type="match status" value="1"/>
</dbReference>
<dbReference type="Proteomes" id="UP000462362">
    <property type="component" value="Unassembled WGS sequence"/>
</dbReference>
<dbReference type="InterPro" id="IPR011852">
    <property type="entry name" value="TRAP_TAXI"/>
</dbReference>
<dbReference type="Gene3D" id="3.40.190.10">
    <property type="entry name" value="Periplasmic binding protein-like II"/>
    <property type="match status" value="2"/>
</dbReference>
<dbReference type="GeneID" id="43348000"/>
<reference evidence="1 2" key="1">
    <citation type="journal article" date="2019" name="Nat. Med.">
        <title>A library of human gut bacterial isolates paired with longitudinal multiomics data enables mechanistic microbiome research.</title>
        <authorList>
            <person name="Poyet M."/>
            <person name="Groussin M."/>
            <person name="Gibbons S.M."/>
            <person name="Avila-Pacheco J."/>
            <person name="Jiang X."/>
            <person name="Kearney S.M."/>
            <person name="Perrotta A.R."/>
            <person name="Berdy B."/>
            <person name="Zhao S."/>
            <person name="Lieberman T.D."/>
            <person name="Swanson P.K."/>
            <person name="Smith M."/>
            <person name="Roesemann S."/>
            <person name="Alexander J.E."/>
            <person name="Rich S.A."/>
            <person name="Livny J."/>
            <person name="Vlamakis H."/>
            <person name="Clish C."/>
            <person name="Bullock K."/>
            <person name="Deik A."/>
            <person name="Scott J."/>
            <person name="Pierce K.A."/>
            <person name="Xavier R.J."/>
            <person name="Alm E.J."/>
        </authorList>
    </citation>
    <scope>NUCLEOTIDE SEQUENCE [LARGE SCALE GENOMIC DNA]</scope>
    <source>
        <strain evidence="1 2">BIOML-A2</strain>
    </source>
</reference>
<gene>
    <name evidence="1" type="ORF">GMD42_01405</name>
</gene>
<comment type="caution">
    <text evidence="1">The sequence shown here is derived from an EMBL/GenBank/DDBJ whole genome shotgun (WGS) entry which is preliminary data.</text>
</comment>
<organism evidence="1 2">
    <name type="scientific">Parasutterella excrementihominis</name>
    <dbReference type="NCBI Taxonomy" id="487175"/>
    <lineage>
        <taxon>Bacteria</taxon>
        <taxon>Pseudomonadati</taxon>
        <taxon>Pseudomonadota</taxon>
        <taxon>Betaproteobacteria</taxon>
        <taxon>Burkholderiales</taxon>
        <taxon>Sutterellaceae</taxon>
        <taxon>Parasutterella</taxon>
    </lineage>
</organism>
<dbReference type="SUPFAM" id="SSF53850">
    <property type="entry name" value="Periplasmic binding protein-like II"/>
    <property type="match status" value="1"/>
</dbReference>
<accession>A0A6I3RXW0</accession>
<name>A0A6I3RXW0_9BURK</name>
<dbReference type="NCBIfam" id="TIGR02122">
    <property type="entry name" value="TRAP_TAXI"/>
    <property type="match status" value="1"/>
</dbReference>
<proteinExistence type="predicted"/>
<dbReference type="CDD" id="cd13568">
    <property type="entry name" value="PBP2_TAXI_TRAP_like_3"/>
    <property type="match status" value="1"/>
</dbReference>
<dbReference type="EMBL" id="WNCL01000002">
    <property type="protein sequence ID" value="MTU42298.1"/>
    <property type="molecule type" value="Genomic_DNA"/>
</dbReference>